<feature type="domain" description="OmpA-like" evidence="4">
    <location>
        <begin position="224"/>
        <end position="339"/>
    </location>
</feature>
<dbReference type="InterPro" id="IPR006665">
    <property type="entry name" value="OmpA-like"/>
</dbReference>
<proteinExistence type="predicted"/>
<evidence type="ECO:0000313" key="5">
    <source>
        <dbReference type="EMBL" id="MPM56063.1"/>
    </source>
</evidence>
<dbReference type="PANTHER" id="PTHR30329">
    <property type="entry name" value="STATOR ELEMENT OF FLAGELLAR MOTOR COMPLEX"/>
    <property type="match status" value="1"/>
</dbReference>
<keyword evidence="2" id="KW-0472">Membrane</keyword>
<dbReference type="InterPro" id="IPR050330">
    <property type="entry name" value="Bact_OuterMem_StrucFunc"/>
</dbReference>
<evidence type="ECO:0000259" key="4">
    <source>
        <dbReference type="PROSITE" id="PS51123"/>
    </source>
</evidence>
<accession>A0A645AYU0</accession>
<comment type="subcellular location">
    <subcellularLocation>
        <location evidence="1">Cell outer membrane</location>
    </subcellularLocation>
</comment>
<evidence type="ECO:0000256" key="2">
    <source>
        <dbReference type="ARBA" id="ARBA00023136"/>
    </source>
</evidence>
<dbReference type="PANTHER" id="PTHR30329:SF21">
    <property type="entry name" value="LIPOPROTEIN YIAD-RELATED"/>
    <property type="match status" value="1"/>
</dbReference>
<reference evidence="5" key="1">
    <citation type="submission" date="2019-08" db="EMBL/GenBank/DDBJ databases">
        <authorList>
            <person name="Kucharzyk K."/>
            <person name="Murdoch R.W."/>
            <person name="Higgins S."/>
            <person name="Loffler F."/>
        </authorList>
    </citation>
    <scope>NUCLEOTIDE SEQUENCE</scope>
</reference>
<evidence type="ECO:0000256" key="1">
    <source>
        <dbReference type="ARBA" id="ARBA00004442"/>
    </source>
</evidence>
<sequence>MAANTSQKLTGTSQYDFVPGDQILFYDDFSQDAIGDFPALWTTNGSGEVKSVNIAPGKWFHMNGEDAVYCYTRQIDFPDNFIVEFDIIPDEKYQYGIQFTLYQENADDPKEMNDDLYPGEAGLHVDLGYDRWDTKGYKETQDWLTGQATKNTVVREKENHVILWVQKRRVRIYHQNAKVLDMPTNIYPNVKFNRMRFSGWDRYSAPYVSNLKITTASPDTRSKLITEGKLVTYGITFDVNKADVKPESFGTLKSIADVLKENGPVRVKIIGHTDSDGDDAKNLELSQRRAQSVKNELVSKFGIDASRIETEGAGETTPVASNDTPANKALNRRVEFVKQ</sequence>
<dbReference type="PROSITE" id="PS51123">
    <property type="entry name" value="OMPA_2"/>
    <property type="match status" value="1"/>
</dbReference>
<organism evidence="5">
    <name type="scientific">bioreactor metagenome</name>
    <dbReference type="NCBI Taxonomy" id="1076179"/>
    <lineage>
        <taxon>unclassified sequences</taxon>
        <taxon>metagenomes</taxon>
        <taxon>ecological metagenomes</taxon>
    </lineage>
</organism>
<gene>
    <name evidence="5" type="ORF">SDC9_102862</name>
</gene>
<dbReference type="CDD" id="cd07185">
    <property type="entry name" value="OmpA_C-like"/>
    <property type="match status" value="1"/>
</dbReference>
<dbReference type="PRINTS" id="PR01021">
    <property type="entry name" value="OMPADOMAIN"/>
</dbReference>
<dbReference type="InterPro" id="IPR036737">
    <property type="entry name" value="OmpA-like_sf"/>
</dbReference>
<name>A0A645AYU0_9ZZZZ</name>
<keyword evidence="3" id="KW-0998">Cell outer membrane</keyword>
<dbReference type="Gene3D" id="3.30.1330.60">
    <property type="entry name" value="OmpA-like domain"/>
    <property type="match status" value="1"/>
</dbReference>
<dbReference type="EMBL" id="VSSQ01015563">
    <property type="protein sequence ID" value="MPM56063.1"/>
    <property type="molecule type" value="Genomic_DNA"/>
</dbReference>
<protein>
    <recommendedName>
        <fullName evidence="4">OmpA-like domain-containing protein</fullName>
    </recommendedName>
</protein>
<evidence type="ECO:0000256" key="3">
    <source>
        <dbReference type="ARBA" id="ARBA00023237"/>
    </source>
</evidence>
<dbReference type="Pfam" id="PF00691">
    <property type="entry name" value="OmpA"/>
    <property type="match status" value="1"/>
</dbReference>
<comment type="caution">
    <text evidence="5">The sequence shown here is derived from an EMBL/GenBank/DDBJ whole genome shotgun (WGS) entry which is preliminary data.</text>
</comment>
<dbReference type="GO" id="GO:0009279">
    <property type="term" value="C:cell outer membrane"/>
    <property type="evidence" value="ECO:0007669"/>
    <property type="project" value="UniProtKB-SubCell"/>
</dbReference>
<dbReference type="InterPro" id="IPR006664">
    <property type="entry name" value="OMP_bac"/>
</dbReference>
<dbReference type="SUPFAM" id="SSF103088">
    <property type="entry name" value="OmpA-like"/>
    <property type="match status" value="1"/>
</dbReference>
<dbReference type="AlphaFoldDB" id="A0A645AYU0"/>